<feature type="compositionally biased region" description="Polar residues" evidence="6">
    <location>
        <begin position="159"/>
        <end position="173"/>
    </location>
</feature>
<dbReference type="SMART" id="SM00257">
    <property type="entry name" value="LysM"/>
    <property type="match status" value="1"/>
</dbReference>
<dbReference type="Pfam" id="PF05433">
    <property type="entry name" value="Rick_17kDa_Anti"/>
    <property type="match status" value="1"/>
</dbReference>
<dbReference type="AlphaFoldDB" id="A0A7V5NWV2"/>
<sequence>METNRKMRPVFGCQEAKMRMLKPALITTTLLGLVGCATQAQNPIYAQTTKYKGSNPYAVQSGTQAQIRQAGYQTQPAAPISYAGGTDAAYDACLSKESNRKLMGAAAGAALGGIVGRKIGGKKKTLGTVAGATLGGAAGYGIADKTIRCDQTPAPSPAPVQTTTNYSAPTSRQIPQNVTYSPAANPMTSPAPSTAPIPENTQSFGDAGTPGYYAVNGMTAPAPSTETAPQYASGNPITSTGIAPAPVPIQAPAPVPSAYEPARQAIPAGTVRHTLIPGDTLYSLARKSCTTVSELQRLNHVDDSFYIRAGDDFLLPAGQCTK</sequence>
<dbReference type="PANTHER" id="PTHR35603">
    <property type="match status" value="1"/>
</dbReference>
<feature type="domain" description="LysM" evidence="7">
    <location>
        <begin position="271"/>
        <end position="315"/>
    </location>
</feature>
<dbReference type="SUPFAM" id="SSF54106">
    <property type="entry name" value="LysM domain"/>
    <property type="match status" value="1"/>
</dbReference>
<dbReference type="PROSITE" id="PS51782">
    <property type="entry name" value="LYSM"/>
    <property type="match status" value="1"/>
</dbReference>
<protein>
    <recommendedName>
        <fullName evidence="3">17 kDa surface antigen</fullName>
    </recommendedName>
</protein>
<evidence type="ECO:0000256" key="2">
    <source>
        <dbReference type="ARBA" id="ARBA00008681"/>
    </source>
</evidence>
<reference evidence="8" key="1">
    <citation type="journal article" date="2020" name="mSystems">
        <title>Genome- and Community-Level Interaction Insights into Carbon Utilization and Element Cycling Functions of Hydrothermarchaeota in Hydrothermal Sediment.</title>
        <authorList>
            <person name="Zhou Z."/>
            <person name="Liu Y."/>
            <person name="Xu W."/>
            <person name="Pan J."/>
            <person name="Luo Z.H."/>
            <person name="Li M."/>
        </authorList>
    </citation>
    <scope>NUCLEOTIDE SEQUENCE [LARGE SCALE GENOMIC DNA]</scope>
    <source>
        <strain evidence="8">HyVt-538</strain>
    </source>
</reference>
<dbReference type="Gene3D" id="3.10.350.10">
    <property type="entry name" value="LysM domain"/>
    <property type="match status" value="1"/>
</dbReference>
<evidence type="ECO:0000313" key="8">
    <source>
        <dbReference type="EMBL" id="HHI88491.1"/>
    </source>
</evidence>
<evidence type="ECO:0000256" key="5">
    <source>
        <dbReference type="ARBA" id="ARBA00023288"/>
    </source>
</evidence>
<proteinExistence type="inferred from homology"/>
<evidence type="ECO:0000256" key="1">
    <source>
        <dbReference type="ARBA" id="ARBA00004459"/>
    </source>
</evidence>
<evidence type="ECO:0000256" key="6">
    <source>
        <dbReference type="SAM" id="MobiDB-lite"/>
    </source>
</evidence>
<dbReference type="InterPro" id="IPR008816">
    <property type="entry name" value="Gly_zipper_2TM_dom"/>
</dbReference>
<dbReference type="EMBL" id="DROP01000064">
    <property type="protein sequence ID" value="HHI88491.1"/>
    <property type="molecule type" value="Genomic_DNA"/>
</dbReference>
<evidence type="ECO:0000256" key="3">
    <source>
        <dbReference type="ARBA" id="ARBA00015281"/>
    </source>
</evidence>
<comment type="similarity">
    <text evidence="2">Belongs to the rickettsiale 17 kDa surface antigen family.</text>
</comment>
<evidence type="ECO:0000259" key="7">
    <source>
        <dbReference type="PROSITE" id="PS51782"/>
    </source>
</evidence>
<comment type="caution">
    <text evidence="8">The sequence shown here is derived from an EMBL/GenBank/DDBJ whole genome shotgun (WGS) entry which is preliminary data.</text>
</comment>
<organism evidence="8">
    <name type="scientific">Hellea balneolensis</name>
    <dbReference type="NCBI Taxonomy" id="287478"/>
    <lineage>
        <taxon>Bacteria</taxon>
        <taxon>Pseudomonadati</taxon>
        <taxon>Pseudomonadota</taxon>
        <taxon>Alphaproteobacteria</taxon>
        <taxon>Maricaulales</taxon>
        <taxon>Robiginitomaculaceae</taxon>
        <taxon>Hellea</taxon>
    </lineage>
</organism>
<keyword evidence="4" id="KW-0472">Membrane</keyword>
<name>A0A7V5NWV2_9PROT</name>
<keyword evidence="5" id="KW-0449">Lipoprotein</keyword>
<feature type="region of interest" description="Disordered" evidence="6">
    <location>
        <begin position="151"/>
        <end position="173"/>
    </location>
</feature>
<gene>
    <name evidence="8" type="ORF">ENK01_00940</name>
</gene>
<dbReference type="Pfam" id="PF01476">
    <property type="entry name" value="LysM"/>
    <property type="match status" value="1"/>
</dbReference>
<accession>A0A7V5NWV2</accession>
<evidence type="ECO:0000256" key="4">
    <source>
        <dbReference type="ARBA" id="ARBA00023136"/>
    </source>
</evidence>
<dbReference type="Proteomes" id="UP000885806">
    <property type="component" value="Unassembled WGS sequence"/>
</dbReference>
<dbReference type="InterPro" id="IPR018392">
    <property type="entry name" value="LysM"/>
</dbReference>
<dbReference type="InterPro" id="IPR036779">
    <property type="entry name" value="LysM_dom_sf"/>
</dbReference>
<dbReference type="CDD" id="cd00118">
    <property type="entry name" value="LysM"/>
    <property type="match status" value="1"/>
</dbReference>
<dbReference type="GO" id="GO:0009279">
    <property type="term" value="C:cell outer membrane"/>
    <property type="evidence" value="ECO:0007669"/>
    <property type="project" value="UniProtKB-SubCell"/>
</dbReference>
<comment type="subcellular location">
    <subcellularLocation>
        <location evidence="1">Cell outer membrane</location>
        <topology evidence="1">Lipid-anchor</topology>
    </subcellularLocation>
</comment>
<dbReference type="PANTHER" id="PTHR35603:SF2">
    <property type="entry name" value="OUTER MEMBRANE LIPOPROTEIN"/>
    <property type="match status" value="1"/>
</dbReference>
<dbReference type="InterPro" id="IPR051407">
    <property type="entry name" value="Bact_OM_lipoprot/Surf_antigen"/>
</dbReference>